<evidence type="ECO:0000313" key="3">
    <source>
        <dbReference type="Proteomes" id="UP001415857"/>
    </source>
</evidence>
<dbReference type="InterPro" id="IPR012337">
    <property type="entry name" value="RNaseH-like_sf"/>
</dbReference>
<dbReference type="InterPro" id="IPR008906">
    <property type="entry name" value="HATC_C_dom"/>
</dbReference>
<dbReference type="PANTHER" id="PTHR23272">
    <property type="entry name" value="BED FINGER-RELATED"/>
    <property type="match status" value="1"/>
</dbReference>
<dbReference type="PANTHER" id="PTHR23272:SF179">
    <property type="entry name" value="ZINC FINGER BED DOMAIN-CONTAINING PROTEIN RICESLEEPER 2-LIKE ISOFORM X1"/>
    <property type="match status" value="1"/>
</dbReference>
<dbReference type="Pfam" id="PF05699">
    <property type="entry name" value="Dimer_Tnp_hAT"/>
    <property type="match status" value="1"/>
</dbReference>
<evidence type="ECO:0000313" key="2">
    <source>
        <dbReference type="EMBL" id="KAK9280991.1"/>
    </source>
</evidence>
<sequence>MSYLEPPDFDILSWWKSNGLKYPTLQAIAKDILAIPVSTVASESTFSTSGRLVSPHRSRLHPKTLEALTCAQNWLWAVELQDNSTVESIGYAIIYDDMDVDEPSCITVVVEDWRSRGTREDQLALMEI</sequence>
<name>A0AAP0WXX5_LIQFO</name>
<dbReference type="Proteomes" id="UP001415857">
    <property type="component" value="Unassembled WGS sequence"/>
</dbReference>
<dbReference type="SUPFAM" id="SSF53098">
    <property type="entry name" value="Ribonuclease H-like"/>
    <property type="match status" value="1"/>
</dbReference>
<gene>
    <name evidence="2" type="ORF">L1049_003882</name>
</gene>
<dbReference type="EMBL" id="JBBPBK010000007">
    <property type="protein sequence ID" value="KAK9280991.1"/>
    <property type="molecule type" value="Genomic_DNA"/>
</dbReference>
<comment type="caution">
    <text evidence="2">The sequence shown here is derived from an EMBL/GenBank/DDBJ whole genome shotgun (WGS) entry which is preliminary data.</text>
</comment>
<dbReference type="AlphaFoldDB" id="A0AAP0WXX5"/>
<organism evidence="2 3">
    <name type="scientific">Liquidambar formosana</name>
    <name type="common">Formosan gum</name>
    <dbReference type="NCBI Taxonomy" id="63359"/>
    <lineage>
        <taxon>Eukaryota</taxon>
        <taxon>Viridiplantae</taxon>
        <taxon>Streptophyta</taxon>
        <taxon>Embryophyta</taxon>
        <taxon>Tracheophyta</taxon>
        <taxon>Spermatophyta</taxon>
        <taxon>Magnoliopsida</taxon>
        <taxon>eudicotyledons</taxon>
        <taxon>Gunneridae</taxon>
        <taxon>Pentapetalae</taxon>
        <taxon>Saxifragales</taxon>
        <taxon>Altingiaceae</taxon>
        <taxon>Liquidambar</taxon>
    </lineage>
</organism>
<feature type="domain" description="HAT C-terminal dimerisation" evidence="1">
    <location>
        <begin position="8"/>
        <end position="75"/>
    </location>
</feature>
<protein>
    <recommendedName>
        <fullName evidence="1">HAT C-terminal dimerisation domain-containing protein</fullName>
    </recommendedName>
</protein>
<reference evidence="2 3" key="1">
    <citation type="journal article" date="2024" name="Plant J.">
        <title>Genome sequences and population genomics reveal climatic adaptation and genomic divergence between two closely related sweetgum species.</title>
        <authorList>
            <person name="Xu W.Q."/>
            <person name="Ren C.Q."/>
            <person name="Zhang X.Y."/>
            <person name="Comes H.P."/>
            <person name="Liu X.H."/>
            <person name="Li Y.G."/>
            <person name="Kettle C.J."/>
            <person name="Jalonen R."/>
            <person name="Gaisberger H."/>
            <person name="Ma Y.Z."/>
            <person name="Qiu Y.X."/>
        </authorList>
    </citation>
    <scope>NUCLEOTIDE SEQUENCE [LARGE SCALE GENOMIC DNA]</scope>
    <source>
        <strain evidence="2">Hangzhou</strain>
    </source>
</reference>
<proteinExistence type="predicted"/>
<accession>A0AAP0WXX5</accession>
<dbReference type="GO" id="GO:0046983">
    <property type="term" value="F:protein dimerization activity"/>
    <property type="evidence" value="ECO:0007669"/>
    <property type="project" value="InterPro"/>
</dbReference>
<evidence type="ECO:0000259" key="1">
    <source>
        <dbReference type="Pfam" id="PF05699"/>
    </source>
</evidence>
<keyword evidence="3" id="KW-1185">Reference proteome</keyword>